<dbReference type="PANTHER" id="PTHR11552:SF201">
    <property type="entry name" value="GLUCOSE-METHANOL-CHOLINE OXIDOREDUCTASE N-TERMINAL DOMAIN-CONTAINING PROTEIN"/>
    <property type="match status" value="1"/>
</dbReference>
<comment type="caution">
    <text evidence="11">The sequence shown here is derived from an EMBL/GenBank/DDBJ whole genome shotgun (WGS) entry which is preliminary data.</text>
</comment>
<protein>
    <submittedName>
        <fullName evidence="11">Aryl-alcohol oxidase-like protein</fullName>
    </submittedName>
</protein>
<dbReference type="SUPFAM" id="SSF54373">
    <property type="entry name" value="FAD-linked reductases, C-terminal domain"/>
    <property type="match status" value="1"/>
</dbReference>
<dbReference type="GO" id="GO:0050660">
    <property type="term" value="F:flavin adenine dinucleotide binding"/>
    <property type="evidence" value="ECO:0007669"/>
    <property type="project" value="InterPro"/>
</dbReference>
<dbReference type="AlphaFoldDB" id="A0AAD7IB13"/>
<dbReference type="Pfam" id="PF05199">
    <property type="entry name" value="GMC_oxred_C"/>
    <property type="match status" value="1"/>
</dbReference>
<organism evidence="11 12">
    <name type="scientific">Mycena maculata</name>
    <dbReference type="NCBI Taxonomy" id="230809"/>
    <lineage>
        <taxon>Eukaryota</taxon>
        <taxon>Fungi</taxon>
        <taxon>Dikarya</taxon>
        <taxon>Basidiomycota</taxon>
        <taxon>Agaricomycotina</taxon>
        <taxon>Agaricomycetes</taxon>
        <taxon>Agaricomycetidae</taxon>
        <taxon>Agaricales</taxon>
        <taxon>Marasmiineae</taxon>
        <taxon>Mycenaceae</taxon>
        <taxon>Mycena</taxon>
    </lineage>
</organism>
<dbReference type="EMBL" id="JARJLG010000134">
    <property type="protein sequence ID" value="KAJ7739057.1"/>
    <property type="molecule type" value="Genomic_DNA"/>
</dbReference>
<evidence type="ECO:0000256" key="5">
    <source>
        <dbReference type="ARBA" id="ARBA00022827"/>
    </source>
</evidence>
<dbReference type="GO" id="GO:0016614">
    <property type="term" value="F:oxidoreductase activity, acting on CH-OH group of donors"/>
    <property type="evidence" value="ECO:0007669"/>
    <property type="project" value="InterPro"/>
</dbReference>
<proteinExistence type="inferred from homology"/>
<keyword evidence="7" id="KW-0325">Glycoprotein</keyword>
<dbReference type="Gene3D" id="3.30.560.10">
    <property type="entry name" value="Glucose Oxidase, domain 3"/>
    <property type="match status" value="1"/>
</dbReference>
<keyword evidence="5 9" id="KW-0274">FAD</keyword>
<feature type="domain" description="Glucose-methanol-choline oxidoreductase N-terminal" evidence="10">
    <location>
        <begin position="231"/>
        <end position="245"/>
    </location>
</feature>
<keyword evidence="4" id="KW-0732">Signal</keyword>
<evidence type="ECO:0000256" key="9">
    <source>
        <dbReference type="PIRSR" id="PIRSR000137-2"/>
    </source>
</evidence>
<name>A0AAD7IB13_9AGAR</name>
<evidence type="ECO:0000259" key="10">
    <source>
        <dbReference type="PROSITE" id="PS00624"/>
    </source>
</evidence>
<dbReference type="Proteomes" id="UP001215280">
    <property type="component" value="Unassembled WGS sequence"/>
</dbReference>
<accession>A0AAD7IB13</accession>
<evidence type="ECO:0000313" key="11">
    <source>
        <dbReference type="EMBL" id="KAJ7739057.1"/>
    </source>
</evidence>
<dbReference type="PANTHER" id="PTHR11552">
    <property type="entry name" value="GLUCOSE-METHANOL-CHOLINE GMC OXIDOREDUCTASE"/>
    <property type="match status" value="1"/>
</dbReference>
<feature type="active site" description="Proton donor" evidence="8">
    <location>
        <position position="416"/>
    </location>
</feature>
<dbReference type="InterPro" id="IPR036188">
    <property type="entry name" value="FAD/NAD-bd_sf"/>
</dbReference>
<evidence type="ECO:0000256" key="3">
    <source>
        <dbReference type="ARBA" id="ARBA00022630"/>
    </source>
</evidence>
<dbReference type="Gene3D" id="3.50.50.60">
    <property type="entry name" value="FAD/NAD(P)-binding domain"/>
    <property type="match status" value="1"/>
</dbReference>
<evidence type="ECO:0000256" key="2">
    <source>
        <dbReference type="ARBA" id="ARBA00010790"/>
    </source>
</evidence>
<evidence type="ECO:0000256" key="6">
    <source>
        <dbReference type="ARBA" id="ARBA00023002"/>
    </source>
</evidence>
<dbReference type="PIRSF" id="PIRSF000137">
    <property type="entry name" value="Alcohol_oxidase"/>
    <property type="match status" value="1"/>
</dbReference>
<dbReference type="PROSITE" id="PS00624">
    <property type="entry name" value="GMC_OXRED_2"/>
    <property type="match status" value="1"/>
</dbReference>
<keyword evidence="6" id="KW-0560">Oxidoreductase</keyword>
<evidence type="ECO:0000256" key="1">
    <source>
        <dbReference type="ARBA" id="ARBA00001974"/>
    </source>
</evidence>
<sequence length="463" mass="50634">MSASKQGASWKRFLSVFSEHIGGHLQSPTPYKQQDSTLCRGALYENVTELQRLDLQFDFIIDDYDRFARVTGDEGWSWDCLIPYMRKNERFTPPADHHNTSGQFNPAVHGFDGINSVTLSGFPSPIDLRVLDTTQGSSEWPFNLDVNSGYQLGVGWVQETVKDGSKSSSATSYLAPEFISRPNLHVLLHARVTRVLPSGSNTIFRTVEFVQNLQGERYTMTAKKELVLSAGSVGTPNILMHSGIGNSSALASLGIAPLHDLPPVGQNLSDHPLVELGFLVNSNNTYETAERNATVAAEQLAQWITTRTGPLVDNPSRPNAAHYEFLFSNGLIVPPPPTGNFLGIMAAMVSPVSRGSITLNSSDPLSPPVINPKFFSAELDLFIMREAMRSALRFATAPTDVELDEYTRDNADTVNHVAGTAVMISGLRIVDLSIVPFISTGHTQAATYIIAERAADLIKEAWN</sequence>
<evidence type="ECO:0000256" key="4">
    <source>
        <dbReference type="ARBA" id="ARBA00022729"/>
    </source>
</evidence>
<evidence type="ECO:0000313" key="12">
    <source>
        <dbReference type="Proteomes" id="UP001215280"/>
    </source>
</evidence>
<evidence type="ECO:0000256" key="7">
    <source>
        <dbReference type="ARBA" id="ARBA00023180"/>
    </source>
</evidence>
<feature type="active site" description="Proton acceptor" evidence="8">
    <location>
        <position position="442"/>
    </location>
</feature>
<dbReference type="InterPro" id="IPR012132">
    <property type="entry name" value="GMC_OxRdtase"/>
</dbReference>
<keyword evidence="3" id="KW-0285">Flavoprotein</keyword>
<dbReference type="SUPFAM" id="SSF51905">
    <property type="entry name" value="FAD/NAD(P)-binding domain"/>
    <property type="match status" value="1"/>
</dbReference>
<comment type="cofactor">
    <cofactor evidence="1 9">
        <name>FAD</name>
        <dbReference type="ChEBI" id="CHEBI:57692"/>
    </cofactor>
</comment>
<dbReference type="InterPro" id="IPR007867">
    <property type="entry name" value="GMC_OxRtase_C"/>
</dbReference>
<gene>
    <name evidence="11" type="ORF">DFH07DRAFT_965880</name>
</gene>
<dbReference type="Pfam" id="PF00732">
    <property type="entry name" value="GMC_oxred_N"/>
    <property type="match status" value="1"/>
</dbReference>
<feature type="binding site" evidence="9">
    <location>
        <position position="192"/>
    </location>
    <ligand>
        <name>FAD</name>
        <dbReference type="ChEBI" id="CHEBI:57692"/>
    </ligand>
</feature>
<dbReference type="InterPro" id="IPR000172">
    <property type="entry name" value="GMC_OxRdtase_N"/>
</dbReference>
<keyword evidence="12" id="KW-1185">Reference proteome</keyword>
<reference evidence="11" key="1">
    <citation type="submission" date="2023-03" db="EMBL/GenBank/DDBJ databases">
        <title>Massive genome expansion in bonnet fungi (Mycena s.s.) driven by repeated elements and novel gene families across ecological guilds.</title>
        <authorList>
            <consortium name="Lawrence Berkeley National Laboratory"/>
            <person name="Harder C.B."/>
            <person name="Miyauchi S."/>
            <person name="Viragh M."/>
            <person name="Kuo A."/>
            <person name="Thoen E."/>
            <person name="Andreopoulos B."/>
            <person name="Lu D."/>
            <person name="Skrede I."/>
            <person name="Drula E."/>
            <person name="Henrissat B."/>
            <person name="Morin E."/>
            <person name="Kohler A."/>
            <person name="Barry K."/>
            <person name="LaButti K."/>
            <person name="Morin E."/>
            <person name="Salamov A."/>
            <person name="Lipzen A."/>
            <person name="Mereny Z."/>
            <person name="Hegedus B."/>
            <person name="Baldrian P."/>
            <person name="Stursova M."/>
            <person name="Weitz H."/>
            <person name="Taylor A."/>
            <person name="Grigoriev I.V."/>
            <person name="Nagy L.G."/>
            <person name="Martin F."/>
            <person name="Kauserud H."/>
        </authorList>
    </citation>
    <scope>NUCLEOTIDE SEQUENCE</scope>
    <source>
        <strain evidence="11">CBHHK188m</strain>
    </source>
</reference>
<evidence type="ECO:0000256" key="8">
    <source>
        <dbReference type="PIRSR" id="PIRSR000137-1"/>
    </source>
</evidence>
<comment type="similarity">
    <text evidence="2">Belongs to the GMC oxidoreductase family.</text>
</comment>